<evidence type="ECO:0000313" key="1">
    <source>
        <dbReference type="EMBL" id="KAG8650947.1"/>
    </source>
</evidence>
<dbReference type="EMBL" id="CM004393">
    <property type="protein sequence ID" value="KAG8650947.1"/>
    <property type="molecule type" value="Genomic_DNA"/>
</dbReference>
<sequence length="87" mass="9748">MSAVLDFYLTENFQRHFPLQVIMGAAGYTHSKLCHESRSMPFVSGEEDLCCGSHYCSPSLVIHCRHVQSLISTVVYVDSSAKQIHLC</sequence>
<protein>
    <submittedName>
        <fullName evidence="1">Uncharacterized protein</fullName>
    </submittedName>
</protein>
<reference evidence="2" key="1">
    <citation type="journal article" date="2016" name="Nat. Biotechnol.">
        <title>Sequencing wild and cultivated cassava and related species reveals extensive interspecific hybridization and genetic diversity.</title>
        <authorList>
            <person name="Bredeson J.V."/>
            <person name="Lyons J.B."/>
            <person name="Prochnik S.E."/>
            <person name="Wu G.A."/>
            <person name="Ha C.M."/>
            <person name="Edsinger-Gonzales E."/>
            <person name="Grimwood J."/>
            <person name="Schmutz J."/>
            <person name="Rabbi I.Y."/>
            <person name="Egesi C."/>
            <person name="Nauluvula P."/>
            <person name="Lebot V."/>
            <person name="Ndunguru J."/>
            <person name="Mkamilo G."/>
            <person name="Bart R.S."/>
            <person name="Setter T.L."/>
            <person name="Gleadow R.M."/>
            <person name="Kulakow P."/>
            <person name="Ferguson M.E."/>
            <person name="Rounsley S."/>
            <person name="Rokhsar D.S."/>
        </authorList>
    </citation>
    <scope>NUCLEOTIDE SEQUENCE [LARGE SCALE GENOMIC DNA]</scope>
    <source>
        <strain evidence="2">cv. AM560-2</strain>
    </source>
</reference>
<name>A0ACB7HEB5_MANES</name>
<organism evidence="1 2">
    <name type="scientific">Manihot esculenta</name>
    <name type="common">Cassava</name>
    <name type="synonym">Jatropha manihot</name>
    <dbReference type="NCBI Taxonomy" id="3983"/>
    <lineage>
        <taxon>Eukaryota</taxon>
        <taxon>Viridiplantae</taxon>
        <taxon>Streptophyta</taxon>
        <taxon>Embryophyta</taxon>
        <taxon>Tracheophyta</taxon>
        <taxon>Spermatophyta</taxon>
        <taxon>Magnoliopsida</taxon>
        <taxon>eudicotyledons</taxon>
        <taxon>Gunneridae</taxon>
        <taxon>Pentapetalae</taxon>
        <taxon>rosids</taxon>
        <taxon>fabids</taxon>
        <taxon>Malpighiales</taxon>
        <taxon>Euphorbiaceae</taxon>
        <taxon>Crotonoideae</taxon>
        <taxon>Manihoteae</taxon>
        <taxon>Manihot</taxon>
    </lineage>
</organism>
<proteinExistence type="predicted"/>
<evidence type="ECO:0000313" key="2">
    <source>
        <dbReference type="Proteomes" id="UP000091857"/>
    </source>
</evidence>
<gene>
    <name evidence="1" type="ORF">MANES_07G082310v8</name>
</gene>
<keyword evidence="2" id="KW-1185">Reference proteome</keyword>
<dbReference type="Proteomes" id="UP000091857">
    <property type="component" value="Chromosome 7"/>
</dbReference>
<accession>A0ACB7HEB5</accession>
<comment type="caution">
    <text evidence="1">The sequence shown here is derived from an EMBL/GenBank/DDBJ whole genome shotgun (WGS) entry which is preliminary data.</text>
</comment>